<evidence type="ECO:0000313" key="1">
    <source>
        <dbReference type="EMBL" id="GAH87068.1"/>
    </source>
</evidence>
<dbReference type="InterPro" id="IPR036188">
    <property type="entry name" value="FAD/NAD-bd_sf"/>
</dbReference>
<proteinExistence type="predicted"/>
<dbReference type="AlphaFoldDB" id="X1KYQ6"/>
<sequence>LPESQYGLASIKFRWNVSGTYMQVIPRIISRSVDGVSDEREFLHPYFQSPSDMNGMIFLKGYQWPFDARKTIGGSSIIDILVYIETMVKGRRVFLEFYSNPNDFSFADLPDEARVYLERSGALQATPIERLLHMNPGAVELYKKHKIDLLHEPLEVAVCAQHNNGGLAGNIWYESTNLKHLFPIGEVNGSHGVTRPGGSALNAG</sequence>
<dbReference type="Gene3D" id="3.50.50.60">
    <property type="entry name" value="FAD/NAD(P)-binding domain"/>
    <property type="match status" value="1"/>
</dbReference>
<gene>
    <name evidence="1" type="ORF">S03H2_65483</name>
</gene>
<feature type="non-terminal residue" evidence="1">
    <location>
        <position position="204"/>
    </location>
</feature>
<reference evidence="1" key="1">
    <citation type="journal article" date="2014" name="Front. Microbiol.">
        <title>High frequency of phylogenetically diverse reductive dehalogenase-homologous genes in deep subseafloor sedimentary metagenomes.</title>
        <authorList>
            <person name="Kawai M."/>
            <person name="Futagami T."/>
            <person name="Toyoda A."/>
            <person name="Takaki Y."/>
            <person name="Nishi S."/>
            <person name="Hori S."/>
            <person name="Arai W."/>
            <person name="Tsubouchi T."/>
            <person name="Morono Y."/>
            <person name="Uchiyama I."/>
            <person name="Ito T."/>
            <person name="Fujiyama A."/>
            <person name="Inagaki F."/>
            <person name="Takami H."/>
        </authorList>
    </citation>
    <scope>NUCLEOTIDE SEQUENCE</scope>
    <source>
        <strain evidence="1">Expedition CK06-06</strain>
    </source>
</reference>
<organism evidence="1">
    <name type="scientific">marine sediment metagenome</name>
    <dbReference type="NCBI Taxonomy" id="412755"/>
    <lineage>
        <taxon>unclassified sequences</taxon>
        <taxon>metagenomes</taxon>
        <taxon>ecological metagenomes</taxon>
    </lineage>
</organism>
<protein>
    <submittedName>
        <fullName evidence="1">Uncharacterized protein</fullName>
    </submittedName>
</protein>
<name>X1KYQ6_9ZZZZ</name>
<feature type="non-terminal residue" evidence="1">
    <location>
        <position position="1"/>
    </location>
</feature>
<dbReference type="EMBL" id="BARU01042640">
    <property type="protein sequence ID" value="GAH87068.1"/>
    <property type="molecule type" value="Genomic_DNA"/>
</dbReference>
<dbReference type="InterPro" id="IPR027477">
    <property type="entry name" value="Succ_DH/fumarate_Rdtase_cat_sf"/>
</dbReference>
<dbReference type="Gene3D" id="3.90.700.10">
    <property type="entry name" value="Succinate dehydrogenase/fumarate reductase flavoprotein, catalytic domain"/>
    <property type="match status" value="1"/>
</dbReference>
<comment type="caution">
    <text evidence="1">The sequence shown here is derived from an EMBL/GenBank/DDBJ whole genome shotgun (WGS) entry which is preliminary data.</text>
</comment>
<accession>X1KYQ6</accession>